<proteinExistence type="predicted"/>
<sequence length="157" mass="15889">MKGGRAVGEFQFAVPAWQGFLLIAAAAAKVRAPRRSATPVAGYRLVPSALILARSVAGVVVILGTGLIGGWQPAVMLPLAAALFGSFGLATASALLRGRRPFCGCGVGEDSPVIVARTGGLAISAGLSGAVPPSLQVLRRALAVGLRMHNGLEALPR</sequence>
<evidence type="ECO:0000256" key="3">
    <source>
        <dbReference type="ARBA" id="ARBA00022989"/>
    </source>
</evidence>
<feature type="transmembrane region" description="Helical" evidence="5">
    <location>
        <begin position="12"/>
        <end position="30"/>
    </location>
</feature>
<name>A0ABQ4C5S5_9ACTN</name>
<keyword evidence="2 5" id="KW-0812">Transmembrane</keyword>
<evidence type="ECO:0000256" key="1">
    <source>
        <dbReference type="ARBA" id="ARBA00004141"/>
    </source>
</evidence>
<feature type="transmembrane region" description="Helical" evidence="5">
    <location>
        <begin position="77"/>
        <end position="96"/>
    </location>
</feature>
<organism evidence="7 8">
    <name type="scientific">Asanoa iriomotensis</name>
    <dbReference type="NCBI Taxonomy" id="234613"/>
    <lineage>
        <taxon>Bacteria</taxon>
        <taxon>Bacillati</taxon>
        <taxon>Actinomycetota</taxon>
        <taxon>Actinomycetes</taxon>
        <taxon>Micromonosporales</taxon>
        <taxon>Micromonosporaceae</taxon>
        <taxon>Asanoa</taxon>
    </lineage>
</organism>
<evidence type="ECO:0000259" key="6">
    <source>
        <dbReference type="Pfam" id="PF07291"/>
    </source>
</evidence>
<dbReference type="EMBL" id="BONC01000030">
    <property type="protein sequence ID" value="GIF58131.1"/>
    <property type="molecule type" value="Genomic_DNA"/>
</dbReference>
<comment type="caution">
    <text evidence="7">The sequence shown here is derived from an EMBL/GenBank/DDBJ whole genome shotgun (WGS) entry which is preliminary data.</text>
</comment>
<feature type="domain" description="Methylamine utilisation protein MauE" evidence="6">
    <location>
        <begin position="14"/>
        <end position="126"/>
    </location>
</feature>
<evidence type="ECO:0000313" key="7">
    <source>
        <dbReference type="EMBL" id="GIF58131.1"/>
    </source>
</evidence>
<keyword evidence="4 5" id="KW-0472">Membrane</keyword>
<dbReference type="Proteomes" id="UP000624325">
    <property type="component" value="Unassembled WGS sequence"/>
</dbReference>
<protein>
    <recommendedName>
        <fullName evidence="6">Methylamine utilisation protein MauE domain-containing protein</fullName>
    </recommendedName>
</protein>
<dbReference type="Pfam" id="PF07291">
    <property type="entry name" value="MauE"/>
    <property type="match status" value="1"/>
</dbReference>
<dbReference type="InterPro" id="IPR009908">
    <property type="entry name" value="Methylamine_util_MauE"/>
</dbReference>
<keyword evidence="3 5" id="KW-1133">Transmembrane helix</keyword>
<comment type="subcellular location">
    <subcellularLocation>
        <location evidence="1">Membrane</location>
        <topology evidence="1">Multi-pass membrane protein</topology>
    </subcellularLocation>
</comment>
<evidence type="ECO:0000256" key="5">
    <source>
        <dbReference type="SAM" id="Phobius"/>
    </source>
</evidence>
<reference evidence="7 8" key="1">
    <citation type="submission" date="2021-01" db="EMBL/GenBank/DDBJ databases">
        <title>Whole genome shotgun sequence of Asanoa iriomotensis NBRC 100142.</title>
        <authorList>
            <person name="Komaki H."/>
            <person name="Tamura T."/>
        </authorList>
    </citation>
    <scope>NUCLEOTIDE SEQUENCE [LARGE SCALE GENOMIC DNA]</scope>
    <source>
        <strain evidence="7 8">NBRC 100142</strain>
    </source>
</reference>
<evidence type="ECO:0000313" key="8">
    <source>
        <dbReference type="Proteomes" id="UP000624325"/>
    </source>
</evidence>
<evidence type="ECO:0000256" key="2">
    <source>
        <dbReference type="ARBA" id="ARBA00022692"/>
    </source>
</evidence>
<keyword evidence="8" id="KW-1185">Reference proteome</keyword>
<gene>
    <name evidence="7" type="ORF">Air01nite_42260</name>
</gene>
<evidence type="ECO:0000256" key="4">
    <source>
        <dbReference type="ARBA" id="ARBA00023136"/>
    </source>
</evidence>
<feature type="transmembrane region" description="Helical" evidence="5">
    <location>
        <begin position="51"/>
        <end position="71"/>
    </location>
</feature>
<accession>A0ABQ4C5S5</accession>